<feature type="transmembrane region" description="Helical" evidence="1">
    <location>
        <begin position="20"/>
        <end position="44"/>
    </location>
</feature>
<dbReference type="AlphaFoldDB" id="A0A160T0E7"/>
<evidence type="ECO:0000256" key="1">
    <source>
        <dbReference type="SAM" id="Phobius"/>
    </source>
</evidence>
<dbReference type="KEGG" id="pbf:CFX0092_A0994"/>
<organism evidence="2 3">
    <name type="scientific">Candidatus Promineifilum breve</name>
    <dbReference type="NCBI Taxonomy" id="1806508"/>
    <lineage>
        <taxon>Bacteria</taxon>
        <taxon>Bacillati</taxon>
        <taxon>Chloroflexota</taxon>
        <taxon>Ardenticatenia</taxon>
        <taxon>Candidatus Promineifilales</taxon>
        <taxon>Candidatus Promineifilaceae</taxon>
        <taxon>Candidatus Promineifilum</taxon>
    </lineage>
</organism>
<feature type="transmembrane region" description="Helical" evidence="1">
    <location>
        <begin position="125"/>
        <end position="149"/>
    </location>
</feature>
<dbReference type="Proteomes" id="UP000215027">
    <property type="component" value="Chromosome I"/>
</dbReference>
<evidence type="ECO:0000313" key="2">
    <source>
        <dbReference type="EMBL" id="CUS02872.2"/>
    </source>
</evidence>
<dbReference type="Pfam" id="PF12679">
    <property type="entry name" value="ABC2_membrane_2"/>
    <property type="match status" value="1"/>
</dbReference>
<feature type="transmembrane region" description="Helical" evidence="1">
    <location>
        <begin position="82"/>
        <end position="104"/>
    </location>
</feature>
<dbReference type="GO" id="GO:0005886">
    <property type="term" value="C:plasma membrane"/>
    <property type="evidence" value="ECO:0007669"/>
    <property type="project" value="UniProtKB-SubCell"/>
</dbReference>
<dbReference type="OrthoDB" id="157137at2"/>
<gene>
    <name evidence="2" type="ORF">CFX0092_A0994</name>
</gene>
<sequence>MDKITTIIGKEWAEVFRNKLVFSSVLFLPIILAIIPLGMLYAFAHVEGMEAEMADPEIAQLAGQMCVGLNPLDCSLVYTLNLFVLMFMILPVAIPVTIAAYSIVGEKTTRSLEPLLATPITTIELLAAKIIAAALPAIGATWLAFALFFVGARLLAPPAVFAAFYSPHWLLAIFVVAPLLTILSTCIAVIVSSRVTDPRVAEQLSALVILPLIFLIIGQSVGLILIDRQVMLWLGLIVLLLDVALLYLAIRLFRRETILTRWK</sequence>
<feature type="transmembrane region" description="Helical" evidence="1">
    <location>
        <begin position="204"/>
        <end position="226"/>
    </location>
</feature>
<dbReference type="GO" id="GO:0140359">
    <property type="term" value="F:ABC-type transporter activity"/>
    <property type="evidence" value="ECO:0007669"/>
    <property type="project" value="InterPro"/>
</dbReference>
<keyword evidence="1" id="KW-0472">Membrane</keyword>
<keyword evidence="1" id="KW-1133">Transmembrane helix</keyword>
<dbReference type="EMBL" id="LN890655">
    <property type="protein sequence ID" value="CUS02872.2"/>
    <property type="molecule type" value="Genomic_DNA"/>
</dbReference>
<keyword evidence="3" id="KW-1185">Reference proteome</keyword>
<accession>A0A160T0E7</accession>
<proteinExistence type="predicted"/>
<dbReference type="RefSeq" id="WP_095042440.1">
    <property type="nucleotide sequence ID" value="NZ_LN890655.1"/>
</dbReference>
<feature type="transmembrane region" description="Helical" evidence="1">
    <location>
        <begin position="169"/>
        <end position="192"/>
    </location>
</feature>
<feature type="transmembrane region" description="Helical" evidence="1">
    <location>
        <begin position="232"/>
        <end position="253"/>
    </location>
</feature>
<name>A0A160T0E7_9CHLR</name>
<keyword evidence="1" id="KW-0812">Transmembrane</keyword>
<evidence type="ECO:0000313" key="3">
    <source>
        <dbReference type="Proteomes" id="UP000215027"/>
    </source>
</evidence>
<protein>
    <submittedName>
        <fullName evidence="2">ABC-2 type transporter</fullName>
    </submittedName>
</protein>
<reference evidence="2" key="1">
    <citation type="submission" date="2016-01" db="EMBL/GenBank/DDBJ databases">
        <authorList>
            <person name="Mcilroy J.S."/>
            <person name="Karst M S."/>
            <person name="Albertsen M."/>
        </authorList>
    </citation>
    <scope>NUCLEOTIDE SEQUENCE</scope>
    <source>
        <strain evidence="2">Cfx-K</strain>
    </source>
</reference>